<keyword evidence="4" id="KW-1185">Reference proteome</keyword>
<name>A0A426RYF0_9ACTN</name>
<reference evidence="3 4" key="1">
    <citation type="submission" date="2017-10" db="EMBL/GenBank/DDBJ databases">
        <title>Draft genome of actinobacteria isolated from guarana (Paullinia cupana (Mart.) Ducke.</title>
        <authorList>
            <person name="Siqueira K.A."/>
            <person name="Liotti R.G."/>
            <person name="Mendes T.A."/>
            <person name="Soares M.A."/>
        </authorList>
    </citation>
    <scope>NUCLEOTIDE SEQUENCE [LARGE SCALE GENOMIC DNA]</scope>
    <source>
        <strain evidence="3 4">199</strain>
    </source>
</reference>
<reference evidence="2 5" key="2">
    <citation type="submission" date="2020-04" db="EMBL/GenBank/DDBJ databases">
        <title>Characterization and engineering of Streptomyces griseofuscus DSM40191 as a potential heterologous host for expression of BGCs.</title>
        <authorList>
            <person name="Gren T."/>
            <person name="Whitford C.M."/>
            <person name="Mohite O.S."/>
            <person name="Joergensen T.S."/>
            <person name="Nielsen J.B."/>
            <person name="Lee S.Y."/>
            <person name="Weber T."/>
        </authorList>
    </citation>
    <scope>NUCLEOTIDE SEQUENCE [LARGE SCALE GENOMIC DNA]</scope>
    <source>
        <strain evidence="2 5">DSM 40191</strain>
    </source>
</reference>
<dbReference type="EMBL" id="PDES01000016">
    <property type="protein sequence ID" value="RRQ80704.1"/>
    <property type="molecule type" value="Genomic_DNA"/>
</dbReference>
<dbReference type="KEGG" id="sgf:HEP81_00679"/>
<evidence type="ECO:0000313" key="4">
    <source>
        <dbReference type="Proteomes" id="UP000276379"/>
    </source>
</evidence>
<feature type="compositionally biased region" description="Polar residues" evidence="1">
    <location>
        <begin position="43"/>
        <end position="54"/>
    </location>
</feature>
<sequence>MSGGNDHGKRPETALEEVLHEAEQAELRGEKRHDEGEAGDAISPNTQAQEQASGDRTAPRRRH</sequence>
<dbReference type="Proteomes" id="UP000276379">
    <property type="component" value="Unassembled WGS sequence"/>
</dbReference>
<dbReference type="AlphaFoldDB" id="A0A426RYF0"/>
<organism evidence="3 4">
    <name type="scientific">Streptomyces griseofuscus</name>
    <dbReference type="NCBI Taxonomy" id="146922"/>
    <lineage>
        <taxon>Bacteria</taxon>
        <taxon>Bacillati</taxon>
        <taxon>Actinomycetota</taxon>
        <taxon>Actinomycetes</taxon>
        <taxon>Kitasatosporales</taxon>
        <taxon>Streptomycetaceae</taxon>
        <taxon>Streptomyces</taxon>
    </lineage>
</organism>
<feature type="compositionally biased region" description="Basic and acidic residues" evidence="1">
    <location>
        <begin position="1"/>
        <end position="36"/>
    </location>
</feature>
<feature type="region of interest" description="Disordered" evidence="1">
    <location>
        <begin position="1"/>
        <end position="63"/>
    </location>
</feature>
<evidence type="ECO:0000313" key="2">
    <source>
        <dbReference type="EMBL" id="QNT91015.1"/>
    </source>
</evidence>
<evidence type="ECO:0000313" key="5">
    <source>
        <dbReference type="Proteomes" id="UP000516422"/>
    </source>
</evidence>
<dbReference type="Proteomes" id="UP000516422">
    <property type="component" value="Chromosome"/>
</dbReference>
<proteinExistence type="predicted"/>
<accession>A0A426RYF0</accession>
<evidence type="ECO:0000256" key="1">
    <source>
        <dbReference type="SAM" id="MobiDB-lite"/>
    </source>
</evidence>
<protein>
    <submittedName>
        <fullName evidence="3">Uncharacterized protein</fullName>
    </submittedName>
</protein>
<gene>
    <name evidence="3" type="ORF">CQW44_32245</name>
    <name evidence="2" type="ORF">HEP81_00679</name>
</gene>
<dbReference type="GeneID" id="91460328"/>
<evidence type="ECO:0000313" key="3">
    <source>
        <dbReference type="EMBL" id="RRQ80704.1"/>
    </source>
</evidence>
<dbReference type="EMBL" id="CP051006">
    <property type="protein sequence ID" value="QNT91015.1"/>
    <property type="molecule type" value="Genomic_DNA"/>
</dbReference>
<dbReference type="RefSeq" id="WP_037652514.1">
    <property type="nucleotide sequence ID" value="NZ_CP051006.1"/>
</dbReference>